<evidence type="ECO:0000313" key="1">
    <source>
        <dbReference type="EMBL" id="OGM39946.1"/>
    </source>
</evidence>
<name>A0A1F7ZKG8_9EURO</name>
<dbReference type="GeneID" id="34454873"/>
<dbReference type="Proteomes" id="UP000179179">
    <property type="component" value="Unassembled WGS sequence"/>
</dbReference>
<sequence length="122" mass="13819">MTPRDLGTFGINDSPGGITDQFTGNDWDYRALPDAANSSRQRWRTWFYLVYASIPTGGDGSGDLSIRRTHLSDRVNDFRPRELRLKGENERLLAILEFLDPLGKWGTHRWRGFALHALAGEG</sequence>
<reference evidence="1 2" key="1">
    <citation type="journal article" date="2016" name="Genome Biol. Evol.">
        <title>Draft genome sequence of an aflatoxigenic Aspergillus species, A. bombycis.</title>
        <authorList>
            <person name="Moore G.G."/>
            <person name="Mack B.M."/>
            <person name="Beltz S.B."/>
            <person name="Gilbert M.K."/>
        </authorList>
    </citation>
    <scope>NUCLEOTIDE SEQUENCE [LARGE SCALE GENOMIC DNA]</scope>
    <source>
        <strain evidence="2">NRRL 26010</strain>
    </source>
</reference>
<protein>
    <submittedName>
        <fullName evidence="1">Uncharacterized protein</fullName>
    </submittedName>
</protein>
<proteinExistence type="predicted"/>
<evidence type="ECO:0000313" key="2">
    <source>
        <dbReference type="Proteomes" id="UP000179179"/>
    </source>
</evidence>
<organism evidence="1 2">
    <name type="scientific">Aspergillus bombycis</name>
    <dbReference type="NCBI Taxonomy" id="109264"/>
    <lineage>
        <taxon>Eukaryota</taxon>
        <taxon>Fungi</taxon>
        <taxon>Dikarya</taxon>
        <taxon>Ascomycota</taxon>
        <taxon>Pezizomycotina</taxon>
        <taxon>Eurotiomycetes</taxon>
        <taxon>Eurotiomycetidae</taxon>
        <taxon>Eurotiales</taxon>
        <taxon>Aspergillaceae</taxon>
        <taxon>Aspergillus</taxon>
    </lineage>
</organism>
<dbReference type="RefSeq" id="XP_022383663.1">
    <property type="nucleotide sequence ID" value="XM_022538611.1"/>
</dbReference>
<gene>
    <name evidence="1" type="ORF">ABOM_011483</name>
</gene>
<accession>A0A1F7ZKG8</accession>
<dbReference type="AlphaFoldDB" id="A0A1F7ZKG8"/>
<dbReference type="EMBL" id="LYCR01000168">
    <property type="protein sequence ID" value="OGM39946.1"/>
    <property type="molecule type" value="Genomic_DNA"/>
</dbReference>
<keyword evidence="2" id="KW-1185">Reference proteome</keyword>
<comment type="caution">
    <text evidence="1">The sequence shown here is derived from an EMBL/GenBank/DDBJ whole genome shotgun (WGS) entry which is preliminary data.</text>
</comment>